<gene>
    <name evidence="2" type="ORF">G6R27_00310</name>
</gene>
<dbReference type="InterPro" id="IPR036388">
    <property type="entry name" value="WH-like_DNA-bd_sf"/>
</dbReference>
<comment type="caution">
    <text evidence="2">The sequence shown here is derived from an EMBL/GenBank/DDBJ whole genome shotgun (WGS) entry which is preliminary data.</text>
</comment>
<evidence type="ECO:0000313" key="2">
    <source>
        <dbReference type="EMBL" id="MBS9334479.1"/>
    </source>
</evidence>
<dbReference type="InterPro" id="IPR005149">
    <property type="entry name" value="Tscrpt_reg_PadR_N"/>
</dbReference>
<dbReference type="PANTHER" id="PTHR33169:SF14">
    <property type="entry name" value="TRANSCRIPTIONAL REGULATOR RV3488"/>
    <property type="match status" value="1"/>
</dbReference>
<dbReference type="EMBL" id="JAAMFI010000001">
    <property type="protein sequence ID" value="MBS9334479.1"/>
    <property type="molecule type" value="Genomic_DNA"/>
</dbReference>
<name>A0ABS5QN20_9LACO</name>
<feature type="domain" description="Transcription regulator PadR N-terminal" evidence="1">
    <location>
        <begin position="14"/>
        <end position="82"/>
    </location>
</feature>
<dbReference type="InterPro" id="IPR036390">
    <property type="entry name" value="WH_DNA-bd_sf"/>
</dbReference>
<organism evidence="2 3">
    <name type="scientific">Fructobacillus papyriferae</name>
    <dbReference type="NCBI Taxonomy" id="2713171"/>
    <lineage>
        <taxon>Bacteria</taxon>
        <taxon>Bacillati</taxon>
        <taxon>Bacillota</taxon>
        <taxon>Bacilli</taxon>
        <taxon>Lactobacillales</taxon>
        <taxon>Lactobacillaceae</taxon>
        <taxon>Fructobacillus</taxon>
    </lineage>
</organism>
<dbReference type="PANTHER" id="PTHR33169">
    <property type="entry name" value="PADR-FAMILY TRANSCRIPTIONAL REGULATOR"/>
    <property type="match status" value="1"/>
</dbReference>
<evidence type="ECO:0000313" key="3">
    <source>
        <dbReference type="Proteomes" id="UP001519418"/>
    </source>
</evidence>
<dbReference type="Proteomes" id="UP001519418">
    <property type="component" value="Unassembled WGS sequence"/>
</dbReference>
<dbReference type="Gene3D" id="1.10.10.10">
    <property type="entry name" value="Winged helix-like DNA-binding domain superfamily/Winged helix DNA-binding domain"/>
    <property type="match status" value="1"/>
</dbReference>
<dbReference type="SUPFAM" id="SSF46785">
    <property type="entry name" value="Winged helix' DNA-binding domain"/>
    <property type="match status" value="1"/>
</dbReference>
<accession>A0ABS5QN20</accession>
<keyword evidence="3" id="KW-1185">Reference proteome</keyword>
<protein>
    <submittedName>
        <fullName evidence="2">PadR family transcriptional regulator</fullName>
    </submittedName>
</protein>
<dbReference type="Pfam" id="PF03551">
    <property type="entry name" value="PadR"/>
    <property type="match status" value="1"/>
</dbReference>
<dbReference type="InterPro" id="IPR052509">
    <property type="entry name" value="Metal_resp_DNA-bind_regulator"/>
</dbReference>
<proteinExistence type="predicted"/>
<reference evidence="2 3" key="1">
    <citation type="submission" date="2020-02" db="EMBL/GenBank/DDBJ databases">
        <title>Fructobacillus sp. isolated from paper mulberry of Taiwan.</title>
        <authorList>
            <person name="Lin S.-T."/>
        </authorList>
    </citation>
    <scope>NUCLEOTIDE SEQUENCE [LARGE SCALE GENOMIC DNA]</scope>
    <source>
        <strain evidence="2 3">M1-10</strain>
    </source>
</reference>
<sequence length="101" mass="11598">MAIKVPNQVLEAVVLEVLINESLYGYALTKKIQTKLKISDSTTYPVLRRLEKAGFVSTRSAVFAERIRKYYQVTDLGQRYLDEVKADWRLFASQINDLLGE</sequence>
<dbReference type="RefSeq" id="WP_213819098.1">
    <property type="nucleotide sequence ID" value="NZ_JAAMFI010000001.1"/>
</dbReference>
<evidence type="ECO:0000259" key="1">
    <source>
        <dbReference type="Pfam" id="PF03551"/>
    </source>
</evidence>